<dbReference type="EMBL" id="QAPG01000019">
    <property type="protein sequence ID" value="TDZ38028.1"/>
    <property type="molecule type" value="Genomic_DNA"/>
</dbReference>
<dbReference type="GO" id="GO:0008474">
    <property type="term" value="F:palmitoyl-(protein) hydrolase activity"/>
    <property type="evidence" value="ECO:0007669"/>
    <property type="project" value="TreeGrafter"/>
</dbReference>
<comment type="similarity">
    <text evidence="1">Belongs to the AB hydrolase superfamily. AB hydrolase 2 family.</text>
</comment>
<name>A0A4R8QGN3_9PEZI</name>
<protein>
    <submittedName>
        <fullName evidence="3">Acyl-protein thioesterase 1</fullName>
    </submittedName>
</protein>
<gene>
    <name evidence="3" type="ORF">C8035_v007714</name>
</gene>
<accession>A0A4R8QGN3</accession>
<dbReference type="Proteomes" id="UP000295083">
    <property type="component" value="Unassembled WGS sequence"/>
</dbReference>
<dbReference type="Gene3D" id="3.40.50.1820">
    <property type="entry name" value="alpha/beta hydrolase"/>
    <property type="match status" value="1"/>
</dbReference>
<dbReference type="SUPFAM" id="SSF53474">
    <property type="entry name" value="alpha/beta-Hydrolases"/>
    <property type="match status" value="1"/>
</dbReference>
<dbReference type="InterPro" id="IPR029058">
    <property type="entry name" value="AB_hydrolase_fold"/>
</dbReference>
<dbReference type="PANTHER" id="PTHR10655:SF63">
    <property type="entry name" value="PHOSPHOLIPASE_CARBOXYLESTERASE_THIOESTERASE DOMAIN-CONTAINING PROTEIN"/>
    <property type="match status" value="1"/>
</dbReference>
<dbReference type="GO" id="GO:0005737">
    <property type="term" value="C:cytoplasm"/>
    <property type="evidence" value="ECO:0007669"/>
    <property type="project" value="TreeGrafter"/>
</dbReference>
<dbReference type="AlphaFoldDB" id="A0A4R8QGN3"/>
<dbReference type="GO" id="GO:0052689">
    <property type="term" value="F:carboxylic ester hydrolase activity"/>
    <property type="evidence" value="ECO:0007669"/>
    <property type="project" value="TreeGrafter"/>
</dbReference>
<sequence>MSFELHIVDSAAGHAHTHTVILLHGRDSKCQEFADELFESEASQPEGGPRTLRDLFPTVKWVFPGAAVISSKRFGMPMSQWFDMWSVENPDERPELQEPGLRDSTRFVLDILERESAVVARERIFLGGISQGFAAALATFFAGGGSGVAGLIGLCSWSLPELSRVAYEDEGEGDSPDARRRRLQSYFGAGLEGGLSELREAATPVFLGHAIDDDVVPVENGRRLRMALEKVLGPVTWREYESGGHWVNEPEGVDDIVEWLRLNMHQTRV</sequence>
<evidence type="ECO:0000313" key="4">
    <source>
        <dbReference type="Proteomes" id="UP000295083"/>
    </source>
</evidence>
<comment type="caution">
    <text evidence="3">The sequence shown here is derived from an EMBL/GenBank/DDBJ whole genome shotgun (WGS) entry which is preliminary data.</text>
</comment>
<organism evidence="3 4">
    <name type="scientific">Colletotrichum spinosum</name>
    <dbReference type="NCBI Taxonomy" id="1347390"/>
    <lineage>
        <taxon>Eukaryota</taxon>
        <taxon>Fungi</taxon>
        <taxon>Dikarya</taxon>
        <taxon>Ascomycota</taxon>
        <taxon>Pezizomycotina</taxon>
        <taxon>Sordariomycetes</taxon>
        <taxon>Hypocreomycetidae</taxon>
        <taxon>Glomerellales</taxon>
        <taxon>Glomerellaceae</taxon>
        <taxon>Colletotrichum</taxon>
        <taxon>Colletotrichum orbiculare species complex</taxon>
    </lineage>
</organism>
<dbReference type="PANTHER" id="PTHR10655">
    <property type="entry name" value="LYSOPHOSPHOLIPASE-RELATED"/>
    <property type="match status" value="1"/>
</dbReference>
<evidence type="ECO:0000313" key="3">
    <source>
        <dbReference type="EMBL" id="TDZ38028.1"/>
    </source>
</evidence>
<proteinExistence type="inferred from homology"/>
<keyword evidence="4" id="KW-1185">Reference proteome</keyword>
<dbReference type="InterPro" id="IPR003140">
    <property type="entry name" value="PLipase/COase/thioEstase"/>
</dbReference>
<dbReference type="Pfam" id="PF02230">
    <property type="entry name" value="Abhydrolase_2"/>
    <property type="match status" value="1"/>
</dbReference>
<feature type="domain" description="Phospholipase/carboxylesterase/thioesterase" evidence="2">
    <location>
        <begin position="13"/>
        <end position="159"/>
    </location>
</feature>
<evidence type="ECO:0000259" key="2">
    <source>
        <dbReference type="Pfam" id="PF02230"/>
    </source>
</evidence>
<reference evidence="3 4" key="1">
    <citation type="submission" date="2018-11" db="EMBL/GenBank/DDBJ databases">
        <title>Genome sequence and assembly of Colletotrichum spinosum.</title>
        <authorList>
            <person name="Gan P."/>
            <person name="Shirasu K."/>
        </authorList>
    </citation>
    <scope>NUCLEOTIDE SEQUENCE [LARGE SCALE GENOMIC DNA]</scope>
    <source>
        <strain evidence="3 4">CBS 515.97</strain>
    </source>
</reference>
<evidence type="ECO:0000256" key="1">
    <source>
        <dbReference type="ARBA" id="ARBA00006499"/>
    </source>
</evidence>
<dbReference type="InterPro" id="IPR050565">
    <property type="entry name" value="LYPA1-2/EST-like"/>
</dbReference>